<proteinExistence type="inferred from homology"/>
<dbReference type="GO" id="GO:0005789">
    <property type="term" value="C:endoplasmic reticulum membrane"/>
    <property type="evidence" value="ECO:0007669"/>
    <property type="project" value="UniProtKB-SubCell"/>
</dbReference>
<comment type="subcellular location">
    <subcellularLocation>
        <location evidence="1">Endoplasmic reticulum membrane</location>
        <topology evidence="1">Multi-pass membrane protein</topology>
    </subcellularLocation>
</comment>
<dbReference type="SUPFAM" id="SSF88697">
    <property type="entry name" value="PUA domain-like"/>
    <property type="match status" value="1"/>
</dbReference>
<dbReference type="OrthoDB" id="264917at2759"/>
<evidence type="ECO:0000256" key="11">
    <source>
        <dbReference type="SAM" id="Phobius"/>
    </source>
</evidence>
<dbReference type="Pfam" id="PF02190">
    <property type="entry name" value="LON_substr_bdg"/>
    <property type="match status" value="1"/>
</dbReference>
<evidence type="ECO:0000313" key="14">
    <source>
        <dbReference type="EMBL" id="KAF4589549.1"/>
    </source>
</evidence>
<dbReference type="SMART" id="SM00184">
    <property type="entry name" value="RING"/>
    <property type="match status" value="2"/>
</dbReference>
<evidence type="ECO:0000313" key="15">
    <source>
        <dbReference type="Proteomes" id="UP000562929"/>
    </source>
</evidence>
<dbReference type="PROSITE" id="PS51787">
    <property type="entry name" value="LON_N"/>
    <property type="match status" value="1"/>
</dbReference>
<dbReference type="GO" id="GO:0008270">
    <property type="term" value="F:zinc ion binding"/>
    <property type="evidence" value="ECO:0007669"/>
    <property type="project" value="UniProtKB-KW"/>
</dbReference>
<evidence type="ECO:0000256" key="1">
    <source>
        <dbReference type="ARBA" id="ARBA00004477"/>
    </source>
</evidence>
<evidence type="ECO:0000256" key="4">
    <source>
        <dbReference type="ARBA" id="ARBA00022723"/>
    </source>
</evidence>
<keyword evidence="7" id="KW-0862">Zinc</keyword>
<dbReference type="InterPro" id="IPR046336">
    <property type="entry name" value="Lon_prtase_N_sf"/>
</dbReference>
<keyword evidence="8 11" id="KW-1133">Transmembrane helix</keyword>
<feature type="domain" description="Lon N-terminal" evidence="13">
    <location>
        <begin position="582"/>
        <end position="834"/>
    </location>
</feature>
<dbReference type="InterPro" id="IPR013083">
    <property type="entry name" value="Znf_RING/FYVE/PHD"/>
</dbReference>
<keyword evidence="4" id="KW-0479">Metal-binding</keyword>
<evidence type="ECO:0000256" key="5">
    <source>
        <dbReference type="ARBA" id="ARBA00022771"/>
    </source>
</evidence>
<dbReference type="PANTHER" id="PTHR23327">
    <property type="entry name" value="RING FINGER PROTEIN 127"/>
    <property type="match status" value="1"/>
</dbReference>
<dbReference type="SMART" id="SM00464">
    <property type="entry name" value="LON"/>
    <property type="match status" value="1"/>
</dbReference>
<dbReference type="Pfam" id="PF07281">
    <property type="entry name" value="INSIG"/>
    <property type="match status" value="1"/>
</dbReference>
<keyword evidence="6" id="KW-0256">Endoplasmic reticulum</keyword>
<evidence type="ECO:0000256" key="9">
    <source>
        <dbReference type="ARBA" id="ARBA00023136"/>
    </source>
</evidence>
<feature type="transmembrane region" description="Helical" evidence="11">
    <location>
        <begin position="103"/>
        <end position="123"/>
    </location>
</feature>
<dbReference type="InterPro" id="IPR003111">
    <property type="entry name" value="Lon_prtase_N"/>
</dbReference>
<dbReference type="CDD" id="cd16514">
    <property type="entry name" value="RING-HC_LONFs_rpt2"/>
    <property type="match status" value="1"/>
</dbReference>
<dbReference type="SUPFAM" id="SSF57850">
    <property type="entry name" value="RING/U-box"/>
    <property type="match status" value="1"/>
</dbReference>
<feature type="transmembrane region" description="Helical" evidence="11">
    <location>
        <begin position="582"/>
        <end position="604"/>
    </location>
</feature>
<evidence type="ECO:0000256" key="8">
    <source>
        <dbReference type="ARBA" id="ARBA00022989"/>
    </source>
</evidence>
<dbReference type="InterPro" id="IPR015947">
    <property type="entry name" value="PUA-like_sf"/>
</dbReference>
<dbReference type="PROSITE" id="PS50089">
    <property type="entry name" value="ZF_RING_2"/>
    <property type="match status" value="1"/>
</dbReference>
<dbReference type="PANTHER" id="PTHR23327:SF42">
    <property type="entry name" value="LON PEPTIDASE N-TERMINAL DOMAIN AND RING FINGER PROTEIN C14F5.10C"/>
    <property type="match status" value="1"/>
</dbReference>
<feature type="transmembrane region" description="Helical" evidence="11">
    <location>
        <begin position="149"/>
        <end position="166"/>
    </location>
</feature>
<comment type="caution">
    <text evidence="14">The sequence shown here is derived from an EMBL/GenBank/DDBJ whole genome shotgun (WGS) entry which is preliminary data.</text>
</comment>
<evidence type="ECO:0000259" key="13">
    <source>
        <dbReference type="PROSITE" id="PS51787"/>
    </source>
</evidence>
<keyword evidence="5 10" id="KW-0863">Zinc-finger</keyword>
<gene>
    <name evidence="14" type="ORF">GQ602_003438</name>
</gene>
<dbReference type="InterPro" id="IPR017907">
    <property type="entry name" value="Znf_RING_CS"/>
</dbReference>
<dbReference type="Gene3D" id="3.30.40.10">
    <property type="entry name" value="Zinc/RING finger domain, C3HC4 (zinc finger)"/>
    <property type="match status" value="2"/>
</dbReference>
<evidence type="ECO:0000256" key="2">
    <source>
        <dbReference type="ARBA" id="ARBA00007475"/>
    </source>
</evidence>
<dbReference type="Gene3D" id="2.30.130.40">
    <property type="entry name" value="LON domain-like"/>
    <property type="match status" value="1"/>
</dbReference>
<dbReference type="Proteomes" id="UP000562929">
    <property type="component" value="Unassembled WGS sequence"/>
</dbReference>
<dbReference type="GO" id="GO:0061630">
    <property type="term" value="F:ubiquitin protein ligase activity"/>
    <property type="evidence" value="ECO:0007669"/>
    <property type="project" value="TreeGrafter"/>
</dbReference>
<sequence length="848" mass="93453">MGIYAEDEAEGCDIDDSSWHLSPTRLQTVDDVTDQLTRLGSHAPRRKSLPSSSSSTTAFALTGRLALLFLLGSGYGVLVTRLHGDDGYRAHVSDGIVKPGLSCNYLACWGALGVALGSLLPWFDKVWDDSLGVETGESSMRGLGPGTDWALVMRAIGAFAGIVFAIRKLSWVSTLQISATLALVNPLLWWLIDRSIVGLLLSSGVSVTGSALLLSVNPNMMPAPSRALQLALAGRNVSASSSTRHGMPVASSQETVETGIWMLCVLFNSCVCFGNIGRSDADASLPPPAPPAGGEDQPMLDASVLREDPLANSGPTNSQARDIVRLFQCRVCSAPYEHIISLPCGGSICKTCMPVPFIRTGVSFPDSEHRREGFICPYEDCKKVHAVVDCSNDVILNKVAEIVHAEMERGNDDAARLELSVRIKLYDWSEDEPPSPIGGSLMGGSRLMATWALAAQRRLPYEADVLVYDEGQQNDECDDSVIGVLQKTLRAEMDCQICYSLLYDPLTAECGHTFCRSCLLRVFVINRRCPMCRRDLCIDPHLQPYVCPPNDRILEITETFWEDELMARGQAMVAEAGASDDYVLIPLFICGLVFPTMPLVLNVFEEHYRVMIRRVIEGDMTFGVVMPRSPDHQGDADFYQFGTLMQIVDYQHLPDGRSLVESKGLSRFRVVTFSRVDGYSVGKALRIDDVGLQQEEALELAEVGYDVSDSAAGRRNDAEMTDLTSTTSETSFWSSLCQFGSELPQSTHDLHTMTTQSLARFVLGFVDRTKEKDLPWLTDRVIGTYGSCPTDPAAVPWWLGSTMPVPIEQRYELLNTHTVRDRLKICGWWILNVRDWSKRRPSPDCIFL</sequence>
<evidence type="ECO:0000256" key="10">
    <source>
        <dbReference type="PROSITE-ProRule" id="PRU00175"/>
    </source>
</evidence>
<dbReference type="PROSITE" id="PS00518">
    <property type="entry name" value="ZF_RING_1"/>
    <property type="match status" value="1"/>
</dbReference>
<evidence type="ECO:0000259" key="12">
    <source>
        <dbReference type="PROSITE" id="PS50089"/>
    </source>
</evidence>
<feature type="transmembrane region" description="Helical" evidence="11">
    <location>
        <begin position="173"/>
        <end position="192"/>
    </location>
</feature>
<dbReference type="EMBL" id="JAACLJ010000003">
    <property type="protein sequence ID" value="KAF4589549.1"/>
    <property type="molecule type" value="Genomic_DNA"/>
</dbReference>
<keyword evidence="9 11" id="KW-0472">Membrane</keyword>
<keyword evidence="3 11" id="KW-0812">Transmembrane</keyword>
<evidence type="ECO:0000256" key="3">
    <source>
        <dbReference type="ARBA" id="ARBA00022692"/>
    </source>
</evidence>
<feature type="domain" description="RING-type" evidence="12">
    <location>
        <begin position="495"/>
        <end position="533"/>
    </location>
</feature>
<comment type="similarity">
    <text evidence="2">Belongs to the INSIG family.</text>
</comment>
<evidence type="ECO:0000256" key="7">
    <source>
        <dbReference type="ARBA" id="ARBA00022833"/>
    </source>
</evidence>
<accession>A0A8H4Q831</accession>
<dbReference type="InterPro" id="IPR025929">
    <property type="entry name" value="INSIG_fam"/>
</dbReference>
<reference evidence="14 15" key="1">
    <citation type="journal article" date="2020" name="G3 (Bethesda)">
        <title>Genetic Underpinnings of Host Manipulation by Ophiocordyceps as Revealed by Comparative Transcriptomics.</title>
        <authorList>
            <person name="Will I."/>
            <person name="Das B."/>
            <person name="Trinh T."/>
            <person name="Brachmann A."/>
            <person name="Ohm R.A."/>
            <person name="de Bekker C."/>
        </authorList>
    </citation>
    <scope>NUCLEOTIDE SEQUENCE [LARGE SCALE GENOMIC DNA]</scope>
    <source>
        <strain evidence="14 15">EC05</strain>
    </source>
</reference>
<keyword evidence="15" id="KW-1185">Reference proteome</keyword>
<dbReference type="AlphaFoldDB" id="A0A8H4Q831"/>
<feature type="transmembrane region" description="Helical" evidence="11">
    <location>
        <begin position="58"/>
        <end position="82"/>
    </location>
</feature>
<dbReference type="Pfam" id="PF13923">
    <property type="entry name" value="zf-C3HC4_2"/>
    <property type="match status" value="1"/>
</dbReference>
<name>A0A8H4Q831_9HYPO</name>
<organism evidence="14 15">
    <name type="scientific">Ophiocordyceps camponoti-floridani</name>
    <dbReference type="NCBI Taxonomy" id="2030778"/>
    <lineage>
        <taxon>Eukaryota</taxon>
        <taxon>Fungi</taxon>
        <taxon>Dikarya</taxon>
        <taxon>Ascomycota</taxon>
        <taxon>Pezizomycotina</taxon>
        <taxon>Sordariomycetes</taxon>
        <taxon>Hypocreomycetidae</taxon>
        <taxon>Hypocreales</taxon>
        <taxon>Ophiocordycipitaceae</taxon>
        <taxon>Ophiocordyceps</taxon>
    </lineage>
</organism>
<evidence type="ECO:0000256" key="6">
    <source>
        <dbReference type="ARBA" id="ARBA00022824"/>
    </source>
</evidence>
<dbReference type="InterPro" id="IPR001841">
    <property type="entry name" value="Znf_RING"/>
</dbReference>
<protein>
    <submittedName>
        <fullName evidence="14">LON peptidase N-terminal domain and RING finger protein 1</fullName>
    </submittedName>
</protein>